<dbReference type="SUPFAM" id="SSF52047">
    <property type="entry name" value="RNI-like"/>
    <property type="match status" value="1"/>
</dbReference>
<dbReference type="AlphaFoldDB" id="A0AAV3ZI25"/>
<organism evidence="1 2">
    <name type="scientific">Plakobranchus ocellatus</name>
    <dbReference type="NCBI Taxonomy" id="259542"/>
    <lineage>
        <taxon>Eukaryota</taxon>
        <taxon>Metazoa</taxon>
        <taxon>Spiralia</taxon>
        <taxon>Lophotrochozoa</taxon>
        <taxon>Mollusca</taxon>
        <taxon>Gastropoda</taxon>
        <taxon>Heterobranchia</taxon>
        <taxon>Euthyneura</taxon>
        <taxon>Panpulmonata</taxon>
        <taxon>Sacoglossa</taxon>
        <taxon>Placobranchoidea</taxon>
        <taxon>Plakobranchidae</taxon>
        <taxon>Plakobranchus</taxon>
    </lineage>
</organism>
<gene>
    <name evidence="1" type="ORF">PoB_002068800</name>
</gene>
<dbReference type="InterPro" id="IPR032675">
    <property type="entry name" value="LRR_dom_sf"/>
</dbReference>
<dbReference type="PANTHER" id="PTHR13318">
    <property type="entry name" value="PARTNER OF PAIRED, ISOFORM B-RELATED"/>
    <property type="match status" value="1"/>
</dbReference>
<sequence length="265" mass="29831">MGDFSSTVHGAPDPKRSPLSEDRMYRLQMLDMSMCNVRTSMVESMLKFCPYLRKISLENIPVTEQLLINLGFTSPYLDTVNLAMCQGVTSKGLKSIIENCSSLSHLNIAWTCMSRHDVQSVIHSLPEQLLSLDISGNREKITDDDIKILCDQSPHLRDLELSDSTEITNASVDTIGFNLRSLKRISLSRCYSITPHALVNLTRIRSLTTINVFGMMRDSSLTALETYLKRYKVNREPFSTVARPTPTNEKVVKMWNVVARSGPVV</sequence>
<dbReference type="GO" id="GO:0019005">
    <property type="term" value="C:SCF ubiquitin ligase complex"/>
    <property type="evidence" value="ECO:0007669"/>
    <property type="project" value="TreeGrafter"/>
</dbReference>
<dbReference type="GO" id="GO:0016301">
    <property type="term" value="F:kinase activity"/>
    <property type="evidence" value="ECO:0007669"/>
    <property type="project" value="UniProtKB-KW"/>
</dbReference>
<evidence type="ECO:0000313" key="1">
    <source>
        <dbReference type="EMBL" id="GFN94182.1"/>
    </source>
</evidence>
<dbReference type="InterPro" id="IPR006553">
    <property type="entry name" value="Leu-rich_rpt_Cys-con_subtyp"/>
</dbReference>
<keyword evidence="1" id="KW-0418">Kinase</keyword>
<comment type="caution">
    <text evidence="1">The sequence shown here is derived from an EMBL/GenBank/DDBJ whole genome shotgun (WGS) entry which is preliminary data.</text>
</comment>
<dbReference type="EMBL" id="BLXT01002413">
    <property type="protein sequence ID" value="GFN94182.1"/>
    <property type="molecule type" value="Genomic_DNA"/>
</dbReference>
<accession>A0AAV3ZI25</accession>
<dbReference type="SMART" id="SM00367">
    <property type="entry name" value="LRR_CC"/>
    <property type="match status" value="5"/>
</dbReference>
<keyword evidence="2" id="KW-1185">Reference proteome</keyword>
<dbReference type="GO" id="GO:0031146">
    <property type="term" value="P:SCF-dependent proteasomal ubiquitin-dependent protein catabolic process"/>
    <property type="evidence" value="ECO:0007669"/>
    <property type="project" value="TreeGrafter"/>
</dbReference>
<keyword evidence="1" id="KW-0808">Transferase</keyword>
<reference evidence="1 2" key="1">
    <citation type="journal article" date="2021" name="Elife">
        <title>Chloroplast acquisition without the gene transfer in kleptoplastic sea slugs, Plakobranchus ocellatus.</title>
        <authorList>
            <person name="Maeda T."/>
            <person name="Takahashi S."/>
            <person name="Yoshida T."/>
            <person name="Shimamura S."/>
            <person name="Takaki Y."/>
            <person name="Nagai Y."/>
            <person name="Toyoda A."/>
            <person name="Suzuki Y."/>
            <person name="Arimoto A."/>
            <person name="Ishii H."/>
            <person name="Satoh N."/>
            <person name="Nishiyama T."/>
            <person name="Hasebe M."/>
            <person name="Maruyama T."/>
            <person name="Minagawa J."/>
            <person name="Obokata J."/>
            <person name="Shigenobu S."/>
        </authorList>
    </citation>
    <scope>NUCLEOTIDE SEQUENCE [LARGE SCALE GENOMIC DNA]</scope>
</reference>
<evidence type="ECO:0000313" key="2">
    <source>
        <dbReference type="Proteomes" id="UP000735302"/>
    </source>
</evidence>
<protein>
    <submittedName>
        <fullName evidence="1">S-phase kinase-associated protein 2</fullName>
    </submittedName>
</protein>
<dbReference type="Gene3D" id="3.80.10.10">
    <property type="entry name" value="Ribonuclease Inhibitor"/>
    <property type="match status" value="1"/>
</dbReference>
<name>A0AAV3ZI25_9GAST</name>
<dbReference type="Proteomes" id="UP000735302">
    <property type="component" value="Unassembled WGS sequence"/>
</dbReference>
<proteinExistence type="predicted"/>
<dbReference type="PANTHER" id="PTHR13318:SF247">
    <property type="entry name" value="GH16156P"/>
    <property type="match status" value="1"/>
</dbReference>